<gene>
    <name evidence="2" type="ORF">AVR91_0240530</name>
</gene>
<accession>A0A1W2LGQ3</accession>
<keyword evidence="1" id="KW-0812">Transmembrane</keyword>
<protein>
    <submittedName>
        <fullName evidence="2">Uncharacterized protein</fullName>
    </submittedName>
</protein>
<organism evidence="2 3">
    <name type="scientific">Amycolatopsis keratiniphila subsp. keratiniphila</name>
    <dbReference type="NCBI Taxonomy" id="227715"/>
    <lineage>
        <taxon>Bacteria</taxon>
        <taxon>Bacillati</taxon>
        <taxon>Actinomycetota</taxon>
        <taxon>Actinomycetes</taxon>
        <taxon>Pseudonocardiales</taxon>
        <taxon>Pseudonocardiaceae</taxon>
        <taxon>Amycolatopsis</taxon>
        <taxon>Amycolatopsis japonica group</taxon>
    </lineage>
</organism>
<dbReference type="RefSeq" id="WP_063277723.1">
    <property type="nucleotide sequence ID" value="NZ_LQMT02000046.1"/>
</dbReference>
<sequence>MKPEKPEPSEILVHSDNYTVEVPGGGSSRRRGRNPARVVVVLVFGWTIAILVAVVTAGIIGFFEVQRACVRGLGDAGTSTAEVTFGSAIAVTCRTPDDTIVIPMNGAAATVLFGGFGLLVLLLLMAAYAAFRSR</sequence>
<evidence type="ECO:0000313" key="2">
    <source>
        <dbReference type="EMBL" id="ONF62049.1"/>
    </source>
</evidence>
<proteinExistence type="predicted"/>
<keyword evidence="1" id="KW-1133">Transmembrane helix</keyword>
<comment type="caution">
    <text evidence="2">The sequence shown here is derived from an EMBL/GenBank/DDBJ whole genome shotgun (WGS) entry which is preliminary data.</text>
</comment>
<name>A0A1W2LGQ3_9PSEU</name>
<feature type="transmembrane region" description="Helical" evidence="1">
    <location>
        <begin position="107"/>
        <end position="131"/>
    </location>
</feature>
<dbReference type="EMBL" id="LQMT02000046">
    <property type="protein sequence ID" value="ONF62049.1"/>
    <property type="molecule type" value="Genomic_DNA"/>
</dbReference>
<reference evidence="2 3" key="1">
    <citation type="submission" date="2016-12" db="EMBL/GenBank/DDBJ databases">
        <title>Amycolatopsis keratiniphila subsp. keratiniphila genome sequencing and assembly.</title>
        <authorList>
            <person name="Mayilraj S."/>
            <person name="Kaur N."/>
        </authorList>
    </citation>
    <scope>NUCLEOTIDE SEQUENCE [LARGE SCALE GENOMIC DNA]</scope>
    <source>
        <strain evidence="2 3">DSM 44409</strain>
    </source>
</reference>
<dbReference type="Proteomes" id="UP000076660">
    <property type="component" value="Unassembled WGS sequence"/>
</dbReference>
<keyword evidence="1" id="KW-0472">Membrane</keyword>
<evidence type="ECO:0000256" key="1">
    <source>
        <dbReference type="SAM" id="Phobius"/>
    </source>
</evidence>
<evidence type="ECO:0000313" key="3">
    <source>
        <dbReference type="Proteomes" id="UP000076660"/>
    </source>
</evidence>
<dbReference type="OrthoDB" id="9961307at2"/>
<dbReference type="AlphaFoldDB" id="A0A1W2LGQ3"/>
<feature type="transmembrane region" description="Helical" evidence="1">
    <location>
        <begin position="38"/>
        <end position="63"/>
    </location>
</feature>